<feature type="transmembrane region" description="Helical" evidence="4">
    <location>
        <begin position="238"/>
        <end position="260"/>
    </location>
</feature>
<keyword evidence="3 4" id="KW-0472">Membrane</keyword>
<dbReference type="SUPFAM" id="SSF103473">
    <property type="entry name" value="MFS general substrate transporter"/>
    <property type="match status" value="1"/>
</dbReference>
<dbReference type="AlphaFoldDB" id="A0A497XWS5"/>
<proteinExistence type="predicted"/>
<evidence type="ECO:0000256" key="4">
    <source>
        <dbReference type="SAM" id="Phobius"/>
    </source>
</evidence>
<dbReference type="EMBL" id="RCCJ01000001">
    <property type="protein sequence ID" value="RLJ71602.1"/>
    <property type="molecule type" value="Genomic_DNA"/>
</dbReference>
<dbReference type="OrthoDB" id="9803985at2"/>
<keyword evidence="1 4" id="KW-0812">Transmembrane</keyword>
<sequence>MGKNIWIVGAVSFLTDSATSIVTSTLPLFVVYVLREDVEKLGVIVAVATFISYAFRVFFGYISDRYRVAKPLVVFGYSLSAISKPLFYFVSDWKGVAFLRGMDRLGKAVRSAPRDALLSMTRGETGSGRAFGIHKAFDVGGETAGALVAMGALITLGSGEETFRLLYLMTLIPGALSLLLLFFVVDVPKSVNTQTPSLVRDKHLIPFLIYVFITVFFVWDNAFFLVRAKEMGWQDALVPGFIVALNLTQTLSSYPVGVLIDKFSPELVFRFSIFFGFLSMVFLKLGFMVVSCLFLGIHMVSLFNSVRSLISEKATNRATLYGVFYGGYAVAGSVGSLLTGFLWNRLGFDLAINVSIVGLFFLILLKSFK</sequence>
<feature type="transmembrane region" description="Helical" evidence="4">
    <location>
        <begin position="68"/>
        <end position="90"/>
    </location>
</feature>
<dbReference type="RefSeq" id="WP_121013078.1">
    <property type="nucleotide sequence ID" value="NZ_RCCJ01000001.1"/>
</dbReference>
<protein>
    <submittedName>
        <fullName evidence="5">MFS-type transporter involved in bile tolerance (Atg22 family)</fullName>
    </submittedName>
</protein>
<dbReference type="InterPro" id="IPR011701">
    <property type="entry name" value="MFS"/>
</dbReference>
<evidence type="ECO:0000256" key="2">
    <source>
        <dbReference type="ARBA" id="ARBA00022989"/>
    </source>
</evidence>
<dbReference type="InterPro" id="IPR036259">
    <property type="entry name" value="MFS_trans_sf"/>
</dbReference>
<feature type="transmembrane region" description="Helical" evidence="4">
    <location>
        <begin position="41"/>
        <end position="62"/>
    </location>
</feature>
<dbReference type="CDD" id="cd17370">
    <property type="entry name" value="MFS_MJ1317_like"/>
    <property type="match status" value="1"/>
</dbReference>
<evidence type="ECO:0000256" key="3">
    <source>
        <dbReference type="ARBA" id="ARBA00023136"/>
    </source>
</evidence>
<evidence type="ECO:0000313" key="6">
    <source>
        <dbReference type="Proteomes" id="UP000267841"/>
    </source>
</evidence>
<dbReference type="PANTHER" id="PTHR23518">
    <property type="entry name" value="C-METHYLTRANSFERASE"/>
    <property type="match status" value="1"/>
</dbReference>
<reference evidence="5 6" key="1">
    <citation type="submission" date="2018-10" db="EMBL/GenBank/DDBJ databases">
        <title>Genomic Encyclopedia of Archaeal and Bacterial Type Strains, Phase II (KMG-II): from individual species to whole genera.</title>
        <authorList>
            <person name="Goeker M."/>
        </authorList>
    </citation>
    <scope>NUCLEOTIDE SEQUENCE [LARGE SCALE GENOMIC DNA]</scope>
    <source>
        <strain evidence="5 6">DSM 16510</strain>
    </source>
</reference>
<evidence type="ECO:0000313" key="5">
    <source>
        <dbReference type="EMBL" id="RLJ71602.1"/>
    </source>
</evidence>
<dbReference type="PANTHER" id="PTHR23518:SF2">
    <property type="entry name" value="MAJOR FACILITATOR SUPERFAMILY TRANSPORTER"/>
    <property type="match status" value="1"/>
</dbReference>
<dbReference type="Gene3D" id="1.20.1250.20">
    <property type="entry name" value="MFS general substrate transporter like domains"/>
    <property type="match status" value="2"/>
</dbReference>
<feature type="transmembrane region" description="Helical" evidence="4">
    <location>
        <begin position="318"/>
        <end position="344"/>
    </location>
</feature>
<dbReference type="Pfam" id="PF07690">
    <property type="entry name" value="MFS_1"/>
    <property type="match status" value="1"/>
</dbReference>
<dbReference type="GO" id="GO:0022857">
    <property type="term" value="F:transmembrane transporter activity"/>
    <property type="evidence" value="ECO:0007669"/>
    <property type="project" value="InterPro"/>
</dbReference>
<feature type="transmembrane region" description="Helical" evidence="4">
    <location>
        <begin position="350"/>
        <end position="368"/>
    </location>
</feature>
<feature type="transmembrane region" description="Helical" evidence="4">
    <location>
        <begin position="272"/>
        <end position="297"/>
    </location>
</feature>
<gene>
    <name evidence="5" type="ORF">BCF55_1908</name>
</gene>
<accession>A0A497XWS5</accession>
<name>A0A497XWS5_9AQUI</name>
<feature type="transmembrane region" description="Helical" evidence="4">
    <location>
        <begin position="165"/>
        <end position="185"/>
    </location>
</feature>
<keyword evidence="2 4" id="KW-1133">Transmembrane helix</keyword>
<feature type="transmembrane region" description="Helical" evidence="4">
    <location>
        <begin position="6"/>
        <end position="34"/>
    </location>
</feature>
<keyword evidence="6" id="KW-1185">Reference proteome</keyword>
<feature type="transmembrane region" description="Helical" evidence="4">
    <location>
        <begin position="205"/>
        <end position="226"/>
    </location>
</feature>
<organism evidence="5 6">
    <name type="scientific">Hydrogenivirga caldilitoris</name>
    <dbReference type="NCBI Taxonomy" id="246264"/>
    <lineage>
        <taxon>Bacteria</taxon>
        <taxon>Pseudomonadati</taxon>
        <taxon>Aquificota</taxon>
        <taxon>Aquificia</taxon>
        <taxon>Aquificales</taxon>
        <taxon>Aquificaceae</taxon>
        <taxon>Hydrogenivirga</taxon>
    </lineage>
</organism>
<comment type="caution">
    <text evidence="5">The sequence shown here is derived from an EMBL/GenBank/DDBJ whole genome shotgun (WGS) entry which is preliminary data.</text>
</comment>
<dbReference type="Proteomes" id="UP000267841">
    <property type="component" value="Unassembled WGS sequence"/>
</dbReference>
<evidence type="ECO:0000256" key="1">
    <source>
        <dbReference type="ARBA" id="ARBA00022692"/>
    </source>
</evidence>